<dbReference type="Proteomes" id="UP000001542">
    <property type="component" value="Unassembled WGS sequence"/>
</dbReference>
<proteinExistence type="predicted"/>
<accession>A2DEW3</accession>
<dbReference type="AlphaFoldDB" id="A2DEW3"/>
<dbReference type="VEuPathDB" id="TrichDB:TVAGG3_0530640"/>
<dbReference type="SMR" id="A2DEW3"/>
<dbReference type="VEuPathDB" id="TrichDB:TVAG_172120"/>
<feature type="region of interest" description="Disordered" evidence="1">
    <location>
        <begin position="1064"/>
        <end position="1094"/>
    </location>
</feature>
<feature type="transmembrane region" description="Helical" evidence="2">
    <location>
        <begin position="1025"/>
        <end position="1050"/>
    </location>
</feature>
<dbReference type="KEGG" id="tva:5466493"/>
<protein>
    <submittedName>
        <fullName evidence="3">Uncharacterized protein</fullName>
    </submittedName>
</protein>
<evidence type="ECO:0000313" key="3">
    <source>
        <dbReference type="EMBL" id="EAY20955.1"/>
    </source>
</evidence>
<reference evidence="3" key="2">
    <citation type="journal article" date="2007" name="Science">
        <title>Draft genome sequence of the sexually transmitted pathogen Trichomonas vaginalis.</title>
        <authorList>
            <person name="Carlton J.M."/>
            <person name="Hirt R.P."/>
            <person name="Silva J.C."/>
            <person name="Delcher A.L."/>
            <person name="Schatz M."/>
            <person name="Zhao Q."/>
            <person name="Wortman J.R."/>
            <person name="Bidwell S.L."/>
            <person name="Alsmark U.C.M."/>
            <person name="Besteiro S."/>
            <person name="Sicheritz-Ponten T."/>
            <person name="Noel C.J."/>
            <person name="Dacks J.B."/>
            <person name="Foster P.G."/>
            <person name="Simillion C."/>
            <person name="Van de Peer Y."/>
            <person name="Miranda-Saavedra D."/>
            <person name="Barton G.J."/>
            <person name="Westrop G.D."/>
            <person name="Mueller S."/>
            <person name="Dessi D."/>
            <person name="Fiori P.L."/>
            <person name="Ren Q."/>
            <person name="Paulsen I."/>
            <person name="Zhang H."/>
            <person name="Bastida-Corcuera F.D."/>
            <person name="Simoes-Barbosa A."/>
            <person name="Brown M.T."/>
            <person name="Hayes R.D."/>
            <person name="Mukherjee M."/>
            <person name="Okumura C.Y."/>
            <person name="Schneider R."/>
            <person name="Smith A.J."/>
            <person name="Vanacova S."/>
            <person name="Villalvazo M."/>
            <person name="Haas B.J."/>
            <person name="Pertea M."/>
            <person name="Feldblyum T.V."/>
            <person name="Utterback T.R."/>
            <person name="Shu C.L."/>
            <person name="Osoegawa K."/>
            <person name="de Jong P.J."/>
            <person name="Hrdy I."/>
            <person name="Horvathova L."/>
            <person name="Zubacova Z."/>
            <person name="Dolezal P."/>
            <person name="Malik S.B."/>
            <person name="Logsdon J.M. Jr."/>
            <person name="Henze K."/>
            <person name="Gupta A."/>
            <person name="Wang C.C."/>
            <person name="Dunne R.L."/>
            <person name="Upcroft J.A."/>
            <person name="Upcroft P."/>
            <person name="White O."/>
            <person name="Salzberg S.L."/>
            <person name="Tang P."/>
            <person name="Chiu C.-H."/>
            <person name="Lee Y.-S."/>
            <person name="Embley T.M."/>
            <person name="Coombs G.H."/>
            <person name="Mottram J.C."/>
            <person name="Tachezy J."/>
            <person name="Fraser-Liggett C.M."/>
            <person name="Johnson P.J."/>
        </authorList>
    </citation>
    <scope>NUCLEOTIDE SEQUENCE [LARGE SCALE GENOMIC DNA]</scope>
    <source>
        <strain evidence="3">G3</strain>
    </source>
</reference>
<sequence length="1094" mass="122824">MQETPSTEITHAPSGSNSSCEYHGYILRFPGQFNVRSFHVYNCKDKGDKIDGFNILNYIGPMNLIISLDNANTYYVLWNVNLTGEESGYTSRTSNKIYETRALSFSNVNNYTSVQISDGYTTTSFLATVKFDSFTFQFQIPYNYSSLVFNFDTYQSSPATLTLDQHENKSVIPSDVTLSRLDITGGNVSYSKIVISSTSLFSISYSTSFACVFGFTEWTIEIDGSEFPFNMFNLPAHVILILHKSTTIKSFAFNFFTDLTIKLDSSTSSASIKISDCDFGWKDYNDFYMASGVNLVFGKLTNFPSWTSKYIPLHWHMKKFSEKYECGQLTFTTLPQYEGTNSLILYIDHEDSSHYYTKSEISSKFPTTEMQVVSCENREINVELASDVTIPGFYEGQSIMTSTTSGRVKFDPDKLSLFPLSICLTFDLGTVSDCKASSMKYYLTRVLNMSLPISQMKALDPDYPEKVLNLSLNAPSDLNGIEIGYYITSLGFDSMNFKIPTLDLTKLNSDLKNKDFFISAADGAYARINVLGLSELQGNISLNNLNLNYDLDVSTLSINDNVNSVSLTRSSFNFKLKPTFNEKVTFYYNSDDVAKLFASDFSISVYQLRYWPLGKSILVITGLEPLQIAGLFYGNSTRIKLRVTPVVDVVPVTIQITASKVLLTVDYLSQDSFSNNDEYRLLIEYDGKETAENVVNFNLTNFIGYAEILTAESDVDWPDSFRSQEIITLNPGNSTITNVLMLLNYTGPYIRNSIYKVSNTLASRVQSKVTTFKLGDRSSNLPEVKFPDMSFDILLSEDNETKITKISGCKAIFDNLEIKYDTISEFDSLQVNNNLTMYPGSVLRPSGYSSNKRILDDGTNSENSNTDVCDIFGTNVNLRWNSDTASSVILSSNCQQQDSSKTTKFTFQYDDTLLPYVFNATNFKNNYMGENQKTVISGFIPSSSTKESLNKSSFIGPTTPNKEWKHYEPEMEVNFTENKFFIRTPINYSTKWLSTMKDLPTDPPLYTELLQKHYVKKDGAKGNGLMLIIVVALVFLIVVIGIWSVMFFLYKDTLVELGNSSYSSAESLTYSKSSGSGSSYEKKKESSSGSGSSV</sequence>
<dbReference type="InParanoid" id="A2DEW3"/>
<dbReference type="RefSeq" id="XP_001581941.1">
    <property type="nucleotide sequence ID" value="XM_001581891.1"/>
</dbReference>
<feature type="compositionally biased region" description="Low complexity" evidence="1">
    <location>
        <begin position="1064"/>
        <end position="1079"/>
    </location>
</feature>
<name>A2DEW3_TRIV3</name>
<keyword evidence="2" id="KW-1133">Transmembrane helix</keyword>
<evidence type="ECO:0000256" key="1">
    <source>
        <dbReference type="SAM" id="MobiDB-lite"/>
    </source>
</evidence>
<organism evidence="3 4">
    <name type="scientific">Trichomonas vaginalis (strain ATCC PRA-98 / G3)</name>
    <dbReference type="NCBI Taxonomy" id="412133"/>
    <lineage>
        <taxon>Eukaryota</taxon>
        <taxon>Metamonada</taxon>
        <taxon>Parabasalia</taxon>
        <taxon>Trichomonadida</taxon>
        <taxon>Trichomonadidae</taxon>
        <taxon>Trichomonas</taxon>
    </lineage>
</organism>
<keyword evidence="4" id="KW-1185">Reference proteome</keyword>
<dbReference type="EMBL" id="DS113193">
    <property type="protein sequence ID" value="EAY20955.1"/>
    <property type="molecule type" value="Genomic_DNA"/>
</dbReference>
<keyword evidence="2" id="KW-0472">Membrane</keyword>
<reference evidence="3" key="1">
    <citation type="submission" date="2006-10" db="EMBL/GenBank/DDBJ databases">
        <authorList>
            <person name="Amadeo P."/>
            <person name="Zhao Q."/>
            <person name="Wortman J."/>
            <person name="Fraser-Liggett C."/>
            <person name="Carlton J."/>
        </authorList>
    </citation>
    <scope>NUCLEOTIDE SEQUENCE</scope>
    <source>
        <strain evidence="3">G3</strain>
    </source>
</reference>
<gene>
    <name evidence="3" type="ORF">TVAG_172120</name>
</gene>
<evidence type="ECO:0000313" key="4">
    <source>
        <dbReference type="Proteomes" id="UP000001542"/>
    </source>
</evidence>
<evidence type="ECO:0000256" key="2">
    <source>
        <dbReference type="SAM" id="Phobius"/>
    </source>
</evidence>
<keyword evidence="2" id="KW-0812">Transmembrane</keyword>